<accession>A0A1M6TEI1</accession>
<reference evidence="2" key="1">
    <citation type="submission" date="2016-11" db="EMBL/GenBank/DDBJ databases">
        <authorList>
            <person name="Varghese N."/>
            <person name="Submissions S."/>
        </authorList>
    </citation>
    <scope>NUCLEOTIDE SEQUENCE [LARGE SCALE GENOMIC DNA]</scope>
    <source>
        <strain evidence="2">DSM 18016</strain>
    </source>
</reference>
<proteinExistence type="predicted"/>
<dbReference type="Proteomes" id="UP000184498">
    <property type="component" value="Unassembled WGS sequence"/>
</dbReference>
<dbReference type="AlphaFoldDB" id="A0A1M6TEI1"/>
<evidence type="ECO:0000313" key="2">
    <source>
        <dbReference type="Proteomes" id="UP000184498"/>
    </source>
</evidence>
<organism evidence="1 2">
    <name type="scientific">Epilithonimonas mollis</name>
    <dbReference type="NCBI Taxonomy" id="216903"/>
    <lineage>
        <taxon>Bacteria</taxon>
        <taxon>Pseudomonadati</taxon>
        <taxon>Bacteroidota</taxon>
        <taxon>Flavobacteriia</taxon>
        <taxon>Flavobacteriales</taxon>
        <taxon>Weeksellaceae</taxon>
        <taxon>Chryseobacterium group</taxon>
        <taxon>Epilithonimonas</taxon>
    </lineage>
</organism>
<dbReference type="STRING" id="216903.SAMN05444371_2825"/>
<name>A0A1M6TEI1_9FLAO</name>
<gene>
    <name evidence="1" type="ORF">SAMN05444371_2825</name>
</gene>
<sequence length="91" mass="10941">MKIFTFLFLPACNFFRPMPRTIKTSNSRIEMNRNLHLGINFKEWWKGYDNLRIQHYSDMIKDSDNSMTVPLPKIFSRKLLPESWITCKTHC</sequence>
<evidence type="ECO:0000313" key="1">
    <source>
        <dbReference type="EMBL" id="SHK55361.1"/>
    </source>
</evidence>
<keyword evidence="2" id="KW-1185">Reference proteome</keyword>
<protein>
    <submittedName>
        <fullName evidence="1">Uncharacterized protein</fullName>
    </submittedName>
</protein>
<dbReference type="EMBL" id="FRAM01000003">
    <property type="protein sequence ID" value="SHK55361.1"/>
    <property type="molecule type" value="Genomic_DNA"/>
</dbReference>